<dbReference type="RefSeq" id="WP_166519092.1">
    <property type="nucleotide sequence ID" value="NZ_JAAABJ010000439.1"/>
</dbReference>
<name>A0A845PT16_9FLAO</name>
<accession>A0A845PT16</accession>
<evidence type="ECO:0000313" key="2">
    <source>
        <dbReference type="Proteomes" id="UP000553459"/>
    </source>
</evidence>
<dbReference type="Proteomes" id="UP000553459">
    <property type="component" value="Unassembled WGS sequence"/>
</dbReference>
<protein>
    <submittedName>
        <fullName evidence="1">Uncharacterized protein</fullName>
    </submittedName>
</protein>
<sequence>MYGINGVKNVSFQDDVSQSFMLVVIDSDHYNGYYHIHMPDGFEQVVSFVDINDEFFNVDNFILGDSTDLEFVSYNNPKAFDIIDKVYKEKGGDGQIIFQWYINGNDVLGSDFQLNLNKISYQYEKSSQKIVTEIKKRESQNKIFAREDTSVDLARDKNLDGNEISPVETQDILFKELRRPESNFYPTDVIKQHNVILAQQGYLQTMKLSGERNIGNNNNIGSGFFSYFGGKNYVRYLGDQISTNTDIDDLSITMSNIEMLGRQEGDSRYHTMTLVALIKDNNGKPVNIIPLKTGEKYMQDGVTFSRIHIISEKYTNYNLRDNNTSFPLSLKAGQSLEISFYMDYEGYFEYDKKAYYEWVILSTKMSIEITANFSKPLKSIKAITLKNALDQVCKNYSDGKISVESNILGQGGAFEHTGISSGIMMRNIPDAYMVSNKFSTSLKSLFYDGAAPLLALGFDILKDKFIVEDVDYFFKDIQVYDLSGKGFDEYNYELKNSLADAFNNLYFGCKKYSTNKKSDLKNYNTFIEASTPIKSAKTKFDKKTNLIIDEFKIQEIINDSSTKTSESDDDIVLIDMIKVSEYTDQAVILNCVHIRVNEHLELRSSKTPFDQISVSQGDIISINSGLNNGYWEVLAKTSVTLKLKSTKKNINIQEGTVHTPISYDLKNIIKNRSDEGFIEKKGILNSETTSNLRHNPKFQMARWFGYFGSGLDRKKDIEQISVNKYKNNGSVELQVDSLEIPNELQGLTRLQDNEDLKRLRTHKQPYFTNREIEITIPFVSFEEFFQLYKNWRFGINGDRLKNRGYITVDTPEGKLNIYPFGRMALEHDKKFNELTIRGKVKKNKNM</sequence>
<comment type="caution">
    <text evidence="1">The sequence shown here is derived from an EMBL/GenBank/DDBJ whole genome shotgun (WGS) entry which is preliminary data.</text>
</comment>
<proteinExistence type="predicted"/>
<gene>
    <name evidence="1" type="ORF">GNY06_05100</name>
</gene>
<keyword evidence="2" id="KW-1185">Reference proteome</keyword>
<organism evidence="1 2">
    <name type="scientific">Elizabethkingia argenteiflava</name>
    <dbReference type="NCBI Taxonomy" id="2681556"/>
    <lineage>
        <taxon>Bacteria</taxon>
        <taxon>Pseudomonadati</taxon>
        <taxon>Bacteroidota</taxon>
        <taxon>Flavobacteriia</taxon>
        <taxon>Flavobacteriales</taxon>
        <taxon>Weeksellaceae</taxon>
        <taxon>Elizabethkingia</taxon>
    </lineage>
</organism>
<dbReference type="AlphaFoldDB" id="A0A845PT16"/>
<evidence type="ECO:0000313" key="1">
    <source>
        <dbReference type="EMBL" id="NAW50785.1"/>
    </source>
</evidence>
<reference evidence="1 2" key="1">
    <citation type="submission" date="2019-11" db="EMBL/GenBank/DDBJ databases">
        <title>Characterization of Elizabethkingia argenteiflava sp. nov., isolated from inner surface of Soybean Pods.</title>
        <authorList>
            <person name="Mo S."/>
        </authorList>
    </citation>
    <scope>NUCLEOTIDE SEQUENCE [LARGE SCALE GENOMIC DNA]</scope>
    <source>
        <strain evidence="1 2">YB22</strain>
    </source>
</reference>
<dbReference type="EMBL" id="JAAABJ010000439">
    <property type="protein sequence ID" value="NAW50785.1"/>
    <property type="molecule type" value="Genomic_DNA"/>
</dbReference>